<dbReference type="InterPro" id="IPR036397">
    <property type="entry name" value="RNaseH_sf"/>
</dbReference>
<dbReference type="GO" id="GO:0003964">
    <property type="term" value="F:RNA-directed DNA polymerase activity"/>
    <property type="evidence" value="ECO:0007669"/>
    <property type="project" value="UniProtKB-KW"/>
</dbReference>
<dbReference type="GO" id="GO:0004523">
    <property type="term" value="F:RNA-DNA hybrid ribonuclease activity"/>
    <property type="evidence" value="ECO:0007669"/>
    <property type="project" value="InterPro"/>
</dbReference>
<dbReference type="CDD" id="cd06222">
    <property type="entry name" value="RNase_H_like"/>
    <property type="match status" value="1"/>
</dbReference>
<keyword evidence="2" id="KW-0808">Transferase</keyword>
<reference evidence="2" key="1">
    <citation type="submission" date="2020-09" db="EMBL/GenBank/DDBJ databases">
        <title>Genome-Enabled Discovery of Anthraquinone Biosynthesis in Senna tora.</title>
        <authorList>
            <person name="Kang S.-H."/>
            <person name="Pandey R.P."/>
            <person name="Lee C.-M."/>
            <person name="Sim J.-S."/>
            <person name="Jeong J.-T."/>
            <person name="Choi B.-S."/>
            <person name="Jung M."/>
            <person name="Ginzburg D."/>
            <person name="Zhao K."/>
            <person name="Won S.Y."/>
            <person name="Oh T.-J."/>
            <person name="Yu Y."/>
            <person name="Kim N.-H."/>
            <person name="Lee O.R."/>
            <person name="Lee T.-H."/>
            <person name="Bashyal P."/>
            <person name="Kim T.-S."/>
            <person name="Lee W.-H."/>
            <person name="Kawkins C."/>
            <person name="Kim C.-K."/>
            <person name="Kim J.S."/>
            <person name="Ahn B.O."/>
            <person name="Rhee S.Y."/>
            <person name="Sohng J.K."/>
        </authorList>
    </citation>
    <scope>NUCLEOTIDE SEQUENCE</scope>
    <source>
        <tissue evidence="2">Leaf</tissue>
    </source>
</reference>
<dbReference type="Pfam" id="PF13456">
    <property type="entry name" value="RVT_3"/>
    <property type="match status" value="1"/>
</dbReference>
<dbReference type="OrthoDB" id="1436691at2759"/>
<dbReference type="InterPro" id="IPR044730">
    <property type="entry name" value="RNase_H-like_dom_plant"/>
</dbReference>
<dbReference type="AlphaFoldDB" id="A0A834SGN8"/>
<dbReference type="Gene3D" id="3.30.420.10">
    <property type="entry name" value="Ribonuclease H-like superfamily/Ribonuclease H"/>
    <property type="match status" value="1"/>
</dbReference>
<dbReference type="InterPro" id="IPR002156">
    <property type="entry name" value="RNaseH_domain"/>
</dbReference>
<keyword evidence="2" id="KW-0695">RNA-directed DNA polymerase</keyword>
<dbReference type="EMBL" id="JAAIUW010000013">
    <property type="protein sequence ID" value="KAF7803244.1"/>
    <property type="molecule type" value="Genomic_DNA"/>
</dbReference>
<proteinExistence type="predicted"/>
<evidence type="ECO:0000313" key="2">
    <source>
        <dbReference type="EMBL" id="KAF7803244.1"/>
    </source>
</evidence>
<dbReference type="SUPFAM" id="SSF53098">
    <property type="entry name" value="Ribonuclease H-like"/>
    <property type="match status" value="1"/>
</dbReference>
<dbReference type="GO" id="GO:0003676">
    <property type="term" value="F:nucleic acid binding"/>
    <property type="evidence" value="ECO:0007669"/>
    <property type="project" value="InterPro"/>
</dbReference>
<sequence>MDKLKKRELAAIHLGFVCCSRDGFVKAQLKTDSKEVVEITLKADMTTHHYGVLVEDIRNLLSLNAGFFISHFLREVNYCADTLAKRNQELYEDYNLGSPSY</sequence>
<dbReference type="Proteomes" id="UP000634136">
    <property type="component" value="Unassembled WGS sequence"/>
</dbReference>
<feature type="domain" description="RNase H type-1" evidence="1">
    <location>
        <begin position="8"/>
        <end position="86"/>
    </location>
</feature>
<comment type="caution">
    <text evidence="2">The sequence shown here is derived from an EMBL/GenBank/DDBJ whole genome shotgun (WGS) entry which is preliminary data.</text>
</comment>
<keyword evidence="2" id="KW-0548">Nucleotidyltransferase</keyword>
<accession>A0A834SGN8</accession>
<evidence type="ECO:0000313" key="3">
    <source>
        <dbReference type="Proteomes" id="UP000634136"/>
    </source>
</evidence>
<dbReference type="InterPro" id="IPR012337">
    <property type="entry name" value="RNaseH-like_sf"/>
</dbReference>
<name>A0A834SGN8_9FABA</name>
<evidence type="ECO:0000259" key="1">
    <source>
        <dbReference type="Pfam" id="PF13456"/>
    </source>
</evidence>
<protein>
    <submittedName>
        <fullName evidence="2">Reverse transcriptase</fullName>
    </submittedName>
</protein>
<gene>
    <name evidence="2" type="ORF">G2W53_042355</name>
</gene>
<keyword evidence="3" id="KW-1185">Reference proteome</keyword>
<organism evidence="2 3">
    <name type="scientific">Senna tora</name>
    <dbReference type="NCBI Taxonomy" id="362788"/>
    <lineage>
        <taxon>Eukaryota</taxon>
        <taxon>Viridiplantae</taxon>
        <taxon>Streptophyta</taxon>
        <taxon>Embryophyta</taxon>
        <taxon>Tracheophyta</taxon>
        <taxon>Spermatophyta</taxon>
        <taxon>Magnoliopsida</taxon>
        <taxon>eudicotyledons</taxon>
        <taxon>Gunneridae</taxon>
        <taxon>Pentapetalae</taxon>
        <taxon>rosids</taxon>
        <taxon>fabids</taxon>
        <taxon>Fabales</taxon>
        <taxon>Fabaceae</taxon>
        <taxon>Caesalpinioideae</taxon>
        <taxon>Cassia clade</taxon>
        <taxon>Senna</taxon>
    </lineage>
</organism>